<proteinExistence type="predicted"/>
<evidence type="ECO:0000256" key="4">
    <source>
        <dbReference type="ARBA" id="ARBA00023163"/>
    </source>
</evidence>
<accession>A0AAV2GUM3</accession>
<dbReference type="PROSITE" id="PS50090">
    <property type="entry name" value="MYB_LIKE"/>
    <property type="match status" value="1"/>
</dbReference>
<evidence type="ECO:0000313" key="13">
    <source>
        <dbReference type="Proteomes" id="UP001497516"/>
    </source>
</evidence>
<dbReference type="PROSITE" id="PS50158">
    <property type="entry name" value="ZF_CCHC"/>
    <property type="match status" value="1"/>
</dbReference>
<keyword evidence="3" id="KW-0238">DNA-binding</keyword>
<feature type="compositionally biased region" description="Polar residues" evidence="7">
    <location>
        <begin position="293"/>
        <end position="312"/>
    </location>
</feature>
<dbReference type="InterPro" id="IPR001878">
    <property type="entry name" value="Znf_CCHC"/>
</dbReference>
<dbReference type="FunFam" id="1.10.10.60:FF:000009">
    <property type="entry name" value="transcription factor MYB1R1"/>
    <property type="match status" value="1"/>
</dbReference>
<dbReference type="GO" id="GO:0003677">
    <property type="term" value="F:DNA binding"/>
    <property type="evidence" value="ECO:0007669"/>
    <property type="project" value="UniProtKB-KW"/>
</dbReference>
<dbReference type="GO" id="GO:0009739">
    <property type="term" value="P:response to gibberellin"/>
    <property type="evidence" value="ECO:0007669"/>
    <property type="project" value="TreeGrafter"/>
</dbReference>
<feature type="region of interest" description="Disordered" evidence="7">
    <location>
        <begin position="53"/>
        <end position="82"/>
    </location>
</feature>
<feature type="domain" description="Myb-like" evidence="8">
    <location>
        <begin position="144"/>
        <end position="189"/>
    </location>
</feature>
<dbReference type="NCBIfam" id="TIGR01557">
    <property type="entry name" value="myb_SHAQKYF"/>
    <property type="match status" value="1"/>
</dbReference>
<keyword evidence="6" id="KW-0862">Zinc</keyword>
<feature type="region of interest" description="Disordered" evidence="7">
    <location>
        <begin position="16"/>
        <end position="40"/>
    </location>
</feature>
<dbReference type="SMART" id="SM00717">
    <property type="entry name" value="SANT"/>
    <property type="match status" value="1"/>
</dbReference>
<dbReference type="InterPro" id="IPR017884">
    <property type="entry name" value="SANT_dom"/>
</dbReference>
<evidence type="ECO:0000256" key="7">
    <source>
        <dbReference type="SAM" id="MobiDB-lite"/>
    </source>
</evidence>
<dbReference type="InterPro" id="IPR009057">
    <property type="entry name" value="Homeodomain-like_sf"/>
</dbReference>
<evidence type="ECO:0000256" key="2">
    <source>
        <dbReference type="ARBA" id="ARBA00023015"/>
    </source>
</evidence>
<dbReference type="PROSITE" id="PS51293">
    <property type="entry name" value="SANT"/>
    <property type="match status" value="1"/>
</dbReference>
<evidence type="ECO:0000256" key="3">
    <source>
        <dbReference type="ARBA" id="ARBA00023125"/>
    </source>
</evidence>
<dbReference type="PANTHER" id="PTHR44191:SF62">
    <property type="entry name" value="OS04G0341900 PROTEIN"/>
    <property type="match status" value="1"/>
</dbReference>
<dbReference type="Proteomes" id="UP001497516">
    <property type="component" value="Chromosome 9"/>
</dbReference>
<feature type="domain" description="HTH myb-type" evidence="11">
    <location>
        <begin position="137"/>
        <end position="193"/>
    </location>
</feature>
<evidence type="ECO:0000259" key="11">
    <source>
        <dbReference type="PROSITE" id="PS51294"/>
    </source>
</evidence>
<keyword evidence="13" id="KW-1185">Reference proteome</keyword>
<dbReference type="PROSITE" id="PS51294">
    <property type="entry name" value="HTH_MYB"/>
    <property type="match status" value="1"/>
</dbReference>
<evidence type="ECO:0000259" key="9">
    <source>
        <dbReference type="PROSITE" id="PS50158"/>
    </source>
</evidence>
<dbReference type="GO" id="GO:0006355">
    <property type="term" value="P:regulation of DNA-templated transcription"/>
    <property type="evidence" value="ECO:0007669"/>
    <property type="project" value="UniProtKB-ARBA"/>
</dbReference>
<dbReference type="GO" id="GO:0009723">
    <property type="term" value="P:response to ethylene"/>
    <property type="evidence" value="ECO:0007669"/>
    <property type="project" value="TreeGrafter"/>
</dbReference>
<dbReference type="Gene3D" id="1.10.10.60">
    <property type="entry name" value="Homeodomain-like"/>
    <property type="match status" value="1"/>
</dbReference>
<dbReference type="GO" id="GO:0005634">
    <property type="term" value="C:nucleus"/>
    <property type="evidence" value="ECO:0007669"/>
    <property type="project" value="UniProtKB-SubCell"/>
</dbReference>
<dbReference type="InterPro" id="IPR052245">
    <property type="entry name" value="Plant_Stress_Dev_TF"/>
</dbReference>
<evidence type="ECO:0000313" key="12">
    <source>
        <dbReference type="EMBL" id="CAL1414166.1"/>
    </source>
</evidence>
<evidence type="ECO:0000256" key="5">
    <source>
        <dbReference type="ARBA" id="ARBA00023242"/>
    </source>
</evidence>
<dbReference type="EMBL" id="OZ034822">
    <property type="protein sequence ID" value="CAL1414166.1"/>
    <property type="molecule type" value="Genomic_DNA"/>
</dbReference>
<dbReference type="Pfam" id="PF00249">
    <property type="entry name" value="Myb_DNA-binding"/>
    <property type="match status" value="1"/>
</dbReference>
<dbReference type="SUPFAM" id="SSF46689">
    <property type="entry name" value="Homeodomain-like"/>
    <property type="match status" value="1"/>
</dbReference>
<feature type="region of interest" description="Disordered" evidence="7">
    <location>
        <begin position="293"/>
        <end position="318"/>
    </location>
</feature>
<keyword evidence="2" id="KW-0805">Transcription regulation</keyword>
<reference evidence="12 13" key="1">
    <citation type="submission" date="2024-04" db="EMBL/GenBank/DDBJ databases">
        <authorList>
            <person name="Fracassetti M."/>
        </authorList>
    </citation>
    <scope>NUCLEOTIDE SEQUENCE [LARGE SCALE GENOMIC DNA]</scope>
</reference>
<name>A0AAV2GUM3_9ROSI</name>
<feature type="domain" description="SANT" evidence="10">
    <location>
        <begin position="145"/>
        <end position="193"/>
    </location>
</feature>
<comment type="subcellular location">
    <subcellularLocation>
        <location evidence="1">Nucleus</location>
    </subcellularLocation>
</comment>
<keyword evidence="6" id="KW-0863">Zinc-finger</keyword>
<gene>
    <name evidence="12" type="ORF">LTRI10_LOCUS53343</name>
</gene>
<feature type="domain" description="CCHC-type" evidence="9">
    <location>
        <begin position="3"/>
        <end position="18"/>
    </location>
</feature>
<sequence length="318" mass="34310">MGRKCSHCGNIGHNSRTCNTFRPPPPSSSSSSPSPSSGLRLFGVQLDMIVPSLPSTTTTTTTSPCSSGSPSSSSSSPPSSASNFANIRKSFSMDCLSSSTSSSSNYNNNTIPYHHHHNNKTSMGYLSDGLEMGRVPLDKKKGVPWTEEEHRKFLLGLEKLGKGDWRGISRNFVTTRTPTQVASHAQKYFLRQASLHKKKRRSSLFDLIGNGAGGSSSHQDSCMNIDSQEGRGSQNQVYTISHYKAALLKSSYEQHVPEATAGYGHRNNSLEVVNESNILPAAEERLLELSLAGPSSTTPARESSKNSTSQTGLLIKVT</sequence>
<keyword evidence="6" id="KW-0479">Metal-binding</keyword>
<dbReference type="PANTHER" id="PTHR44191">
    <property type="entry name" value="TRANSCRIPTION FACTOR KUA1"/>
    <property type="match status" value="1"/>
</dbReference>
<organism evidence="12 13">
    <name type="scientific">Linum trigynum</name>
    <dbReference type="NCBI Taxonomy" id="586398"/>
    <lineage>
        <taxon>Eukaryota</taxon>
        <taxon>Viridiplantae</taxon>
        <taxon>Streptophyta</taxon>
        <taxon>Embryophyta</taxon>
        <taxon>Tracheophyta</taxon>
        <taxon>Spermatophyta</taxon>
        <taxon>Magnoliopsida</taxon>
        <taxon>eudicotyledons</taxon>
        <taxon>Gunneridae</taxon>
        <taxon>Pentapetalae</taxon>
        <taxon>rosids</taxon>
        <taxon>fabids</taxon>
        <taxon>Malpighiales</taxon>
        <taxon>Linaceae</taxon>
        <taxon>Linum</taxon>
    </lineage>
</organism>
<dbReference type="AlphaFoldDB" id="A0AAV2GUM3"/>
<keyword evidence="5" id="KW-0539">Nucleus</keyword>
<feature type="compositionally biased region" description="Low complexity" evidence="7">
    <location>
        <begin position="28"/>
        <end position="37"/>
    </location>
</feature>
<dbReference type="InterPro" id="IPR001005">
    <property type="entry name" value="SANT/Myb"/>
</dbReference>
<dbReference type="InterPro" id="IPR017930">
    <property type="entry name" value="Myb_dom"/>
</dbReference>
<protein>
    <submittedName>
        <fullName evidence="12">Uncharacterized protein</fullName>
    </submittedName>
</protein>
<evidence type="ECO:0000259" key="10">
    <source>
        <dbReference type="PROSITE" id="PS51293"/>
    </source>
</evidence>
<dbReference type="GO" id="GO:0008270">
    <property type="term" value="F:zinc ion binding"/>
    <property type="evidence" value="ECO:0007669"/>
    <property type="project" value="UniProtKB-KW"/>
</dbReference>
<evidence type="ECO:0000256" key="6">
    <source>
        <dbReference type="PROSITE-ProRule" id="PRU00047"/>
    </source>
</evidence>
<dbReference type="InterPro" id="IPR006447">
    <property type="entry name" value="Myb_dom_plants"/>
</dbReference>
<keyword evidence="4" id="KW-0804">Transcription</keyword>
<evidence type="ECO:0000256" key="1">
    <source>
        <dbReference type="ARBA" id="ARBA00004123"/>
    </source>
</evidence>
<dbReference type="CDD" id="cd00167">
    <property type="entry name" value="SANT"/>
    <property type="match status" value="1"/>
</dbReference>
<evidence type="ECO:0000259" key="8">
    <source>
        <dbReference type="PROSITE" id="PS50090"/>
    </source>
</evidence>